<keyword evidence="1" id="KW-0732">Signal</keyword>
<dbReference type="EMBL" id="AC148340">
    <property type="protein sequence ID" value="ABD28389.1"/>
    <property type="molecule type" value="Genomic_DNA"/>
</dbReference>
<dbReference type="Proteomes" id="UP000002051">
    <property type="component" value="Chromosome 2"/>
</dbReference>
<proteinExistence type="predicted"/>
<dbReference type="KEGG" id="mtr:25487949"/>
<dbReference type="SUPFAM" id="SSF49723">
    <property type="entry name" value="Lipase/lipooxygenase domain (PLAT/LH2 domain)"/>
    <property type="match status" value="1"/>
</dbReference>
<dbReference type="EnsemblPlants" id="KEH39594">
    <property type="protein sequence ID" value="KEH39594"/>
    <property type="gene ID" value="MTR_2g103307"/>
</dbReference>
<dbReference type="PANTHER" id="PTHR31718">
    <property type="entry name" value="PLAT DOMAIN-CONTAINING PROTEIN"/>
    <property type="match status" value="1"/>
</dbReference>
<reference evidence="3 6" key="4">
    <citation type="journal article" date="2014" name="BMC Genomics">
        <title>An improved genome release (version Mt4.0) for the model legume Medicago truncatula.</title>
        <authorList>
            <person name="Tang H."/>
            <person name="Krishnakumar V."/>
            <person name="Bidwell S."/>
            <person name="Rosen B."/>
            <person name="Chan A."/>
            <person name="Zhou S."/>
            <person name="Gentzbittel L."/>
            <person name="Childs K.L."/>
            <person name="Yandell M."/>
            <person name="Gundlach H."/>
            <person name="Mayer K.F."/>
            <person name="Schwartz D.C."/>
            <person name="Town C.D."/>
        </authorList>
    </citation>
    <scope>GENOME REANNOTATION</scope>
    <source>
        <strain evidence="3">A17</strain>
        <strain evidence="5 6">cv. Jemalong A17</strain>
    </source>
</reference>
<reference evidence="4" key="6">
    <citation type="journal article" date="2018" name="Nat. Plants">
        <title>Whole-genome landscape of Medicago truncatula symbiotic genes.</title>
        <authorList>
            <person name="Pecrix Y."/>
            <person name="Gamas P."/>
            <person name="Carrere S."/>
        </authorList>
    </citation>
    <scope>NUCLEOTIDE SEQUENCE</scope>
    <source>
        <tissue evidence="4">Leaves</tissue>
    </source>
</reference>
<evidence type="ECO:0000256" key="1">
    <source>
        <dbReference type="SAM" id="SignalP"/>
    </source>
</evidence>
<dbReference type="InterPro" id="IPR036392">
    <property type="entry name" value="PLAT/LH2_dom_sf"/>
</dbReference>
<dbReference type="PANTHER" id="PTHR31718:SF31">
    <property type="entry name" value="OS01G0172800 PROTEIN"/>
    <property type="match status" value="1"/>
</dbReference>
<evidence type="ECO:0000313" key="5">
    <source>
        <dbReference type="EnsemblPlants" id="KEH39594"/>
    </source>
</evidence>
<dbReference type="OrthoDB" id="1421563at2759"/>
<dbReference type="Pfam" id="PF06232">
    <property type="entry name" value="ATS3"/>
    <property type="match status" value="1"/>
</dbReference>
<dbReference type="AlphaFoldDB" id="Q2HVX1"/>
<reference evidence="2" key="2">
    <citation type="submission" date="2007-03" db="EMBL/GenBank/DDBJ databases">
        <authorList>
            <consortium name="The International Medicago Genome Annotation Group"/>
        </authorList>
    </citation>
    <scope>NUCLEOTIDE SEQUENCE</scope>
</reference>
<dbReference type="EMBL" id="PSQE01000002">
    <property type="protein sequence ID" value="RHN76486.1"/>
    <property type="molecule type" value="Genomic_DNA"/>
</dbReference>
<sequence>MKSLTLIFTFSIIATFSHATPSLLVTLLHTQQINETALSSGSCIYKIIITTSCSSPRLTTDAIDILIGDADGTQIFASPDPNTGLFKQCATDIFAVHADCIGKICNMHFVSVGRDGWIPETAIVYHRDYPPITFNFDSFLPSGGPFGVNYCEHY</sequence>
<feature type="chain" id="PRO_5014586166" evidence="1">
    <location>
        <begin position="20"/>
        <end position="154"/>
    </location>
</feature>
<feature type="signal peptide" evidence="1">
    <location>
        <begin position="1"/>
        <end position="19"/>
    </location>
</feature>
<gene>
    <name evidence="5" type="primary">25487949</name>
    <name evidence="3" type="ordered locus">MTR_2g103307</name>
    <name evidence="2" type="ORF">MtrDRAFT_AC148340g5v2</name>
    <name evidence="4" type="ORF">MtrunA17_Chr2g0332671</name>
</gene>
<name>Q2HVX1_MEDTR</name>
<dbReference type="STRING" id="3880.Q2HVX1"/>
<evidence type="ECO:0000313" key="2">
    <source>
        <dbReference type="EMBL" id="ABD28389.1"/>
    </source>
</evidence>
<protein>
    <submittedName>
        <fullName evidence="2">Embryo-specific 3</fullName>
    </submittedName>
    <submittedName>
        <fullName evidence="3">Embryo-specific protein</fullName>
    </submittedName>
    <submittedName>
        <fullName evidence="4">Putative PLAT/LH2 domain-containing protein</fullName>
    </submittedName>
</protein>
<dbReference type="HOGENOM" id="CLU_102727_2_0_1"/>
<reference evidence="5" key="5">
    <citation type="submission" date="2015-04" db="UniProtKB">
        <authorList>
            <consortium name="EnsemblPlants"/>
        </authorList>
    </citation>
    <scope>IDENTIFICATION</scope>
    <source>
        <strain evidence="5">cv. Jemalong A17</strain>
    </source>
</reference>
<dbReference type="Proteomes" id="UP000265566">
    <property type="component" value="Chromosome 2"/>
</dbReference>
<reference evidence="2" key="1">
    <citation type="submission" date="2004-05" db="EMBL/GenBank/DDBJ databases">
        <authorList>
            <person name="Town C.D."/>
        </authorList>
    </citation>
    <scope>NUCLEOTIDE SEQUENCE</scope>
</reference>
<evidence type="ECO:0000313" key="3">
    <source>
        <dbReference type="EMBL" id="KEH39594.1"/>
    </source>
</evidence>
<evidence type="ECO:0000313" key="6">
    <source>
        <dbReference type="Proteomes" id="UP000002051"/>
    </source>
</evidence>
<reference evidence="3 6" key="3">
    <citation type="journal article" date="2011" name="Nature">
        <title>The Medicago genome provides insight into the evolution of rhizobial symbioses.</title>
        <authorList>
            <person name="Young N.D."/>
            <person name="Debelle F."/>
            <person name="Oldroyd G.E."/>
            <person name="Geurts R."/>
            <person name="Cannon S.B."/>
            <person name="Udvardi M.K."/>
            <person name="Benedito V.A."/>
            <person name="Mayer K.F."/>
            <person name="Gouzy J."/>
            <person name="Schoof H."/>
            <person name="Van de Peer Y."/>
            <person name="Proost S."/>
            <person name="Cook D.R."/>
            <person name="Meyers B.C."/>
            <person name="Spannagl M."/>
            <person name="Cheung F."/>
            <person name="De Mita S."/>
            <person name="Krishnakumar V."/>
            <person name="Gundlach H."/>
            <person name="Zhou S."/>
            <person name="Mudge J."/>
            <person name="Bharti A.K."/>
            <person name="Murray J.D."/>
            <person name="Naoumkina M.A."/>
            <person name="Rosen B."/>
            <person name="Silverstein K.A."/>
            <person name="Tang H."/>
            <person name="Rombauts S."/>
            <person name="Zhao P.X."/>
            <person name="Zhou P."/>
            <person name="Barbe V."/>
            <person name="Bardou P."/>
            <person name="Bechner M."/>
            <person name="Bellec A."/>
            <person name="Berger A."/>
            <person name="Berges H."/>
            <person name="Bidwell S."/>
            <person name="Bisseling T."/>
            <person name="Choisne N."/>
            <person name="Couloux A."/>
            <person name="Denny R."/>
            <person name="Deshpande S."/>
            <person name="Dai X."/>
            <person name="Doyle J.J."/>
            <person name="Dudez A.M."/>
            <person name="Farmer A.D."/>
            <person name="Fouteau S."/>
            <person name="Franken C."/>
            <person name="Gibelin C."/>
            <person name="Gish J."/>
            <person name="Goldstein S."/>
            <person name="Gonzalez A.J."/>
            <person name="Green P.J."/>
            <person name="Hallab A."/>
            <person name="Hartog M."/>
            <person name="Hua A."/>
            <person name="Humphray S.J."/>
            <person name="Jeong D.H."/>
            <person name="Jing Y."/>
            <person name="Jocker A."/>
            <person name="Kenton S.M."/>
            <person name="Kim D.J."/>
            <person name="Klee K."/>
            <person name="Lai H."/>
            <person name="Lang C."/>
            <person name="Lin S."/>
            <person name="Macmil S.L."/>
            <person name="Magdelenat G."/>
            <person name="Matthews L."/>
            <person name="McCorrison J."/>
            <person name="Monaghan E.L."/>
            <person name="Mun J.H."/>
            <person name="Najar F.Z."/>
            <person name="Nicholson C."/>
            <person name="Noirot C."/>
            <person name="O'Bleness M."/>
            <person name="Paule C.R."/>
            <person name="Poulain J."/>
            <person name="Prion F."/>
            <person name="Qin B."/>
            <person name="Qu C."/>
            <person name="Retzel E.F."/>
            <person name="Riddle C."/>
            <person name="Sallet E."/>
            <person name="Samain S."/>
            <person name="Samson N."/>
            <person name="Sanders I."/>
            <person name="Saurat O."/>
            <person name="Scarpelli C."/>
            <person name="Schiex T."/>
            <person name="Segurens B."/>
            <person name="Severin A.J."/>
            <person name="Sherrier D.J."/>
            <person name="Shi R."/>
            <person name="Sims S."/>
            <person name="Singer S.R."/>
            <person name="Sinharoy S."/>
            <person name="Sterck L."/>
            <person name="Viollet A."/>
            <person name="Wang B.B."/>
            <person name="Wang K."/>
            <person name="Wang M."/>
            <person name="Wang X."/>
            <person name="Warfsmann J."/>
            <person name="Weissenbach J."/>
            <person name="White D.D."/>
            <person name="White J.D."/>
            <person name="Wiley G.B."/>
            <person name="Wincker P."/>
            <person name="Xing Y."/>
            <person name="Yang L."/>
            <person name="Yao Z."/>
            <person name="Ying F."/>
            <person name="Zhai J."/>
            <person name="Zhou L."/>
            <person name="Zuber A."/>
            <person name="Denarie J."/>
            <person name="Dixon R.A."/>
            <person name="May G.D."/>
            <person name="Schwartz D.C."/>
            <person name="Rogers J."/>
            <person name="Quetier F."/>
            <person name="Town C.D."/>
            <person name="Roe B.A."/>
        </authorList>
    </citation>
    <scope>NUCLEOTIDE SEQUENCE [LARGE SCALE GENOMIC DNA]</scope>
    <source>
        <strain evidence="3">A17</strain>
        <strain evidence="5 6">cv. Jemalong A17</strain>
    </source>
</reference>
<organism evidence="2">
    <name type="scientific">Medicago truncatula</name>
    <name type="common">Barrel medic</name>
    <name type="synonym">Medicago tribuloides</name>
    <dbReference type="NCBI Taxonomy" id="3880"/>
    <lineage>
        <taxon>Eukaryota</taxon>
        <taxon>Viridiplantae</taxon>
        <taxon>Streptophyta</taxon>
        <taxon>Embryophyta</taxon>
        <taxon>Tracheophyta</taxon>
        <taxon>Spermatophyta</taxon>
        <taxon>Magnoliopsida</taxon>
        <taxon>eudicotyledons</taxon>
        <taxon>Gunneridae</taxon>
        <taxon>Pentapetalae</taxon>
        <taxon>rosids</taxon>
        <taxon>fabids</taxon>
        <taxon>Fabales</taxon>
        <taxon>Fabaceae</taxon>
        <taxon>Papilionoideae</taxon>
        <taxon>50 kb inversion clade</taxon>
        <taxon>NPAAA clade</taxon>
        <taxon>Hologalegina</taxon>
        <taxon>IRL clade</taxon>
        <taxon>Trifolieae</taxon>
        <taxon>Medicago</taxon>
    </lineage>
</organism>
<evidence type="ECO:0000313" key="4">
    <source>
        <dbReference type="EMBL" id="RHN76486.1"/>
    </source>
</evidence>
<dbReference type="InterPro" id="IPR010417">
    <property type="entry name" value="Embryo-specific_ATS3"/>
</dbReference>
<accession>Q2HVX1</accession>
<dbReference type="Gramene" id="rna12820">
    <property type="protein sequence ID" value="RHN76486.1"/>
    <property type="gene ID" value="gene12820"/>
</dbReference>
<dbReference type="EMBL" id="CM001218">
    <property type="protein sequence ID" value="KEH39594.1"/>
    <property type="molecule type" value="Genomic_DNA"/>
</dbReference>
<keyword evidence="6" id="KW-1185">Reference proteome</keyword>